<accession>A0AAE4VJU7</accession>
<sequence length="142" mass="16346">MESKNHHVVRKHAFYWRYDTPDELELLNRLWKLVSLRLNFFTPTKKPVGYTTTANGRRKRIYDKPATPWQRLQASGLLEAQQLSNVADRIEGINPADLTRQINTIQMQLLDLAQAKTEALTAARHLDLEALQPSINRLATAK</sequence>
<gene>
    <name evidence="1" type="ORF">R4485_35580</name>
</gene>
<evidence type="ECO:0000313" key="1">
    <source>
        <dbReference type="EMBL" id="MDV7295480.1"/>
    </source>
</evidence>
<dbReference type="AlphaFoldDB" id="A0AAE4VJU7"/>
<dbReference type="EMBL" id="JAWLVV010000074">
    <property type="protein sequence ID" value="MDV7295480.1"/>
    <property type="molecule type" value="Genomic_DNA"/>
</dbReference>
<reference evidence="1" key="1">
    <citation type="submission" date="2023-10" db="EMBL/GenBank/DDBJ databases">
        <title>Mycolicibacterium fortuitum clinical isolates causing pulmonary infections in humans.</title>
        <authorList>
            <person name="Mejia-Ponce P.M."/>
            <person name="Zenteno-Cuevas R."/>
            <person name="Licona-Cassani C."/>
        </authorList>
    </citation>
    <scope>NUCLEOTIDE SEQUENCE</scope>
    <source>
        <strain evidence="1">M8</strain>
    </source>
</reference>
<protein>
    <submittedName>
        <fullName evidence="1">Uncharacterized protein</fullName>
    </submittedName>
</protein>
<evidence type="ECO:0000313" key="2">
    <source>
        <dbReference type="Proteomes" id="UP001186041"/>
    </source>
</evidence>
<organism evidence="1 2">
    <name type="scientific">Mycolicibacterium fortuitum</name>
    <name type="common">Mycobacterium fortuitum</name>
    <dbReference type="NCBI Taxonomy" id="1766"/>
    <lineage>
        <taxon>Bacteria</taxon>
        <taxon>Bacillati</taxon>
        <taxon>Actinomycetota</taxon>
        <taxon>Actinomycetes</taxon>
        <taxon>Mycobacteriales</taxon>
        <taxon>Mycobacteriaceae</taxon>
        <taxon>Mycolicibacterium</taxon>
    </lineage>
</organism>
<comment type="caution">
    <text evidence="1">The sequence shown here is derived from an EMBL/GenBank/DDBJ whole genome shotgun (WGS) entry which is preliminary data.</text>
</comment>
<dbReference type="RefSeq" id="WP_225507950.1">
    <property type="nucleotide sequence ID" value="NZ_CP060410.1"/>
</dbReference>
<name>A0AAE4VJU7_MYCFO</name>
<dbReference type="Proteomes" id="UP001186041">
    <property type="component" value="Unassembled WGS sequence"/>
</dbReference>
<proteinExistence type="predicted"/>